<organism evidence="2 3">
    <name type="scientific">Araneus ventricosus</name>
    <name type="common">Orbweaver spider</name>
    <name type="synonym">Epeira ventricosa</name>
    <dbReference type="NCBI Taxonomy" id="182803"/>
    <lineage>
        <taxon>Eukaryota</taxon>
        <taxon>Metazoa</taxon>
        <taxon>Ecdysozoa</taxon>
        <taxon>Arthropoda</taxon>
        <taxon>Chelicerata</taxon>
        <taxon>Arachnida</taxon>
        <taxon>Araneae</taxon>
        <taxon>Araneomorphae</taxon>
        <taxon>Entelegynae</taxon>
        <taxon>Araneoidea</taxon>
        <taxon>Araneidae</taxon>
        <taxon>Araneus</taxon>
    </lineage>
</organism>
<name>A0A4Y2PEV0_ARAVE</name>
<proteinExistence type="predicted"/>
<gene>
    <name evidence="2" type="ORF">AVEN_51570_1</name>
    <name evidence="1" type="ORF">AVEN_57218_1</name>
</gene>
<sequence length="106" mass="12376">MDIGTCRVSNLPLLFRSVFHTDDQFGLKAVEFAWRGLTVNAQPYGLDIWGIAFETKFKLPLDRCEDQENQDEMPDLFSWNHKMHRAFFSIRATLLKTNLIHCLRTS</sequence>
<comment type="caution">
    <text evidence="2">The sequence shown here is derived from an EMBL/GenBank/DDBJ whole genome shotgun (WGS) entry which is preliminary data.</text>
</comment>
<dbReference type="EMBL" id="BGPR01010979">
    <property type="protein sequence ID" value="GBN48985.1"/>
    <property type="molecule type" value="Genomic_DNA"/>
</dbReference>
<keyword evidence="3" id="KW-1185">Reference proteome</keyword>
<dbReference type="AlphaFoldDB" id="A0A4Y2PEV0"/>
<accession>A0A4Y2PEV0</accession>
<protein>
    <submittedName>
        <fullName evidence="2">Uncharacterized protein</fullName>
    </submittedName>
</protein>
<evidence type="ECO:0000313" key="1">
    <source>
        <dbReference type="EMBL" id="GBN48985.1"/>
    </source>
</evidence>
<evidence type="ECO:0000313" key="2">
    <source>
        <dbReference type="EMBL" id="GBN49010.1"/>
    </source>
</evidence>
<dbReference type="EMBL" id="BGPR01010984">
    <property type="protein sequence ID" value="GBN49010.1"/>
    <property type="molecule type" value="Genomic_DNA"/>
</dbReference>
<dbReference type="Proteomes" id="UP000499080">
    <property type="component" value="Unassembled WGS sequence"/>
</dbReference>
<evidence type="ECO:0000313" key="3">
    <source>
        <dbReference type="Proteomes" id="UP000499080"/>
    </source>
</evidence>
<reference evidence="2 3" key="1">
    <citation type="journal article" date="2019" name="Sci. Rep.">
        <title>Orb-weaving spider Araneus ventricosus genome elucidates the spidroin gene catalogue.</title>
        <authorList>
            <person name="Kono N."/>
            <person name="Nakamura H."/>
            <person name="Ohtoshi R."/>
            <person name="Moran D.A.P."/>
            <person name="Shinohara A."/>
            <person name="Yoshida Y."/>
            <person name="Fujiwara M."/>
            <person name="Mori M."/>
            <person name="Tomita M."/>
            <person name="Arakawa K."/>
        </authorList>
    </citation>
    <scope>NUCLEOTIDE SEQUENCE [LARGE SCALE GENOMIC DNA]</scope>
</reference>